<keyword evidence="7" id="KW-1185">Reference proteome</keyword>
<evidence type="ECO:0000259" key="4">
    <source>
        <dbReference type="PROSITE" id="PS50043"/>
    </source>
</evidence>
<dbReference type="GO" id="GO:0003677">
    <property type="term" value="F:DNA binding"/>
    <property type="evidence" value="ECO:0007669"/>
    <property type="project" value="UniProtKB-KW"/>
</dbReference>
<dbReference type="PANTHER" id="PTHR43214">
    <property type="entry name" value="TWO-COMPONENT RESPONSE REGULATOR"/>
    <property type="match status" value="1"/>
</dbReference>
<reference evidence="6 7" key="1">
    <citation type="journal article" date="2018" name="Genet. Mol. Biol.">
        <title>The genome sequence of Dyella jiangningensis FCAV SCS01 from a lignocellulose-decomposing microbial consortium metagenome reveals potential for biotechnological applications.</title>
        <authorList>
            <person name="Desiderato J.G."/>
            <person name="Alvarenga D.O."/>
            <person name="Constancio M.T.L."/>
            <person name="Alves L.M.C."/>
            <person name="Varani A.M."/>
        </authorList>
    </citation>
    <scope>NUCLEOTIDE SEQUENCE [LARGE SCALE GENOMIC DNA]</scope>
    <source>
        <strain evidence="6 7">FCAV SCS01</strain>
    </source>
</reference>
<evidence type="ECO:0000256" key="2">
    <source>
        <dbReference type="ARBA" id="ARBA00023125"/>
    </source>
</evidence>
<sequence length="211" mass="22860">MAASEPEIITVLVVDDHPLLRDGVAYALSGEPDMRIVANATDGRSAIEAFREHRPDVTLMDLQLPDMSGVDAMCAIRAEFPEARVLVLTTYRGDAQVTNAMRRGASGFLLKASLRKELRDAIRAVYAGRRVLSPEAASDVAAHIGGDMLSQRELEVLRAVALGYGNKRIATELNVSADTVKAHLKSIFSKLDANDRTHAVVTAVKRGIIEI</sequence>
<dbReference type="SMART" id="SM00448">
    <property type="entry name" value="REC"/>
    <property type="match status" value="1"/>
</dbReference>
<dbReference type="InterPro" id="IPR016032">
    <property type="entry name" value="Sig_transdc_resp-reg_C-effctor"/>
</dbReference>
<dbReference type="InterPro" id="IPR039420">
    <property type="entry name" value="WalR-like"/>
</dbReference>
<evidence type="ECO:0000313" key="6">
    <source>
        <dbReference type="EMBL" id="RAO78185.1"/>
    </source>
</evidence>
<dbReference type="Pfam" id="PF00196">
    <property type="entry name" value="GerE"/>
    <property type="match status" value="1"/>
</dbReference>
<dbReference type="PROSITE" id="PS00622">
    <property type="entry name" value="HTH_LUXR_1"/>
    <property type="match status" value="1"/>
</dbReference>
<dbReference type="GO" id="GO:0000160">
    <property type="term" value="P:phosphorelay signal transduction system"/>
    <property type="evidence" value="ECO:0007669"/>
    <property type="project" value="InterPro"/>
</dbReference>
<keyword evidence="1 3" id="KW-0597">Phosphoprotein</keyword>
<keyword evidence="2 6" id="KW-0238">DNA-binding</keyword>
<dbReference type="InterPro" id="IPR058245">
    <property type="entry name" value="NreC/VraR/RcsB-like_REC"/>
</dbReference>
<dbReference type="Gene3D" id="3.40.50.2300">
    <property type="match status" value="1"/>
</dbReference>
<comment type="caution">
    <text evidence="6">The sequence shown here is derived from an EMBL/GenBank/DDBJ whole genome shotgun (WGS) entry which is preliminary data.</text>
</comment>
<dbReference type="PANTHER" id="PTHR43214:SF43">
    <property type="entry name" value="TWO-COMPONENT RESPONSE REGULATOR"/>
    <property type="match status" value="1"/>
</dbReference>
<dbReference type="SUPFAM" id="SSF52172">
    <property type="entry name" value="CheY-like"/>
    <property type="match status" value="1"/>
</dbReference>
<dbReference type="OrthoDB" id="9796655at2"/>
<dbReference type="AlphaFoldDB" id="A0A328PDQ5"/>
<dbReference type="InterPro" id="IPR001789">
    <property type="entry name" value="Sig_transdc_resp-reg_receiver"/>
</dbReference>
<feature type="modified residue" description="4-aspartylphosphate" evidence="3">
    <location>
        <position position="61"/>
    </location>
</feature>
<dbReference type="SMART" id="SM00421">
    <property type="entry name" value="HTH_LUXR"/>
    <property type="match status" value="1"/>
</dbReference>
<gene>
    <name evidence="6" type="ORF">CA260_10290</name>
</gene>
<dbReference type="InterPro" id="IPR011006">
    <property type="entry name" value="CheY-like_superfamily"/>
</dbReference>
<dbReference type="Proteomes" id="UP000248926">
    <property type="component" value="Unassembled WGS sequence"/>
</dbReference>
<feature type="domain" description="HTH luxR-type" evidence="4">
    <location>
        <begin position="142"/>
        <end position="207"/>
    </location>
</feature>
<protein>
    <submittedName>
        <fullName evidence="6">DNA-binding response regulator</fullName>
    </submittedName>
</protein>
<dbReference type="PROSITE" id="PS50043">
    <property type="entry name" value="HTH_LUXR_2"/>
    <property type="match status" value="1"/>
</dbReference>
<dbReference type="PRINTS" id="PR00038">
    <property type="entry name" value="HTHLUXR"/>
</dbReference>
<evidence type="ECO:0000256" key="3">
    <source>
        <dbReference type="PROSITE-ProRule" id="PRU00169"/>
    </source>
</evidence>
<evidence type="ECO:0000256" key="1">
    <source>
        <dbReference type="ARBA" id="ARBA00022553"/>
    </source>
</evidence>
<dbReference type="Pfam" id="PF00072">
    <property type="entry name" value="Response_reg"/>
    <property type="match status" value="1"/>
</dbReference>
<name>A0A328PDQ5_9GAMM</name>
<evidence type="ECO:0000259" key="5">
    <source>
        <dbReference type="PROSITE" id="PS50110"/>
    </source>
</evidence>
<dbReference type="SUPFAM" id="SSF46894">
    <property type="entry name" value="C-terminal effector domain of the bipartite response regulators"/>
    <property type="match status" value="1"/>
</dbReference>
<dbReference type="InterPro" id="IPR000792">
    <property type="entry name" value="Tscrpt_reg_LuxR_C"/>
</dbReference>
<dbReference type="CDD" id="cd17535">
    <property type="entry name" value="REC_NarL-like"/>
    <property type="match status" value="1"/>
</dbReference>
<dbReference type="EMBL" id="NFZS01000001">
    <property type="protein sequence ID" value="RAO78185.1"/>
    <property type="molecule type" value="Genomic_DNA"/>
</dbReference>
<evidence type="ECO:0000313" key="7">
    <source>
        <dbReference type="Proteomes" id="UP000248926"/>
    </source>
</evidence>
<proteinExistence type="predicted"/>
<dbReference type="PROSITE" id="PS50110">
    <property type="entry name" value="RESPONSE_REGULATORY"/>
    <property type="match status" value="1"/>
</dbReference>
<dbReference type="GO" id="GO:0006355">
    <property type="term" value="P:regulation of DNA-templated transcription"/>
    <property type="evidence" value="ECO:0007669"/>
    <property type="project" value="InterPro"/>
</dbReference>
<feature type="domain" description="Response regulatory" evidence="5">
    <location>
        <begin position="10"/>
        <end position="126"/>
    </location>
</feature>
<organism evidence="6 7">
    <name type="scientific">Dyella jiangningensis</name>
    <dbReference type="NCBI Taxonomy" id="1379159"/>
    <lineage>
        <taxon>Bacteria</taxon>
        <taxon>Pseudomonadati</taxon>
        <taxon>Pseudomonadota</taxon>
        <taxon>Gammaproteobacteria</taxon>
        <taxon>Lysobacterales</taxon>
        <taxon>Rhodanobacteraceae</taxon>
        <taxon>Dyella</taxon>
    </lineage>
</organism>
<dbReference type="CDD" id="cd06170">
    <property type="entry name" value="LuxR_C_like"/>
    <property type="match status" value="1"/>
</dbReference>
<accession>A0A328PDQ5</accession>